<dbReference type="EMBL" id="ATLV01013474">
    <property type="status" value="NOT_ANNOTATED_CDS"/>
    <property type="molecule type" value="Genomic_DNA"/>
</dbReference>
<dbReference type="AlphaFoldDB" id="A0A084VJ86"/>
<reference evidence="2" key="2">
    <citation type="submission" date="2020-05" db="UniProtKB">
        <authorList>
            <consortium name="EnsemblMetazoa"/>
        </authorList>
    </citation>
    <scope>IDENTIFICATION</scope>
</reference>
<sequence length="137" mass="14664">MGLVNPGHLCIPLPNTGCLESRDHGLCTAKLTGSVAALSFALSFTISTGEVLTRLMKVTKWITANLPMTPVTVTTGHGTDEPTASRVEVYGGEAVRIASSYLSSMPGSVGQWVYYSYAMVNRWCSCKGEVLKGEVFE</sequence>
<dbReference type="VEuPathDB" id="VectorBase:ASIC005298"/>
<keyword evidence="3" id="KW-1185">Reference proteome</keyword>
<dbReference type="EnsemblMetazoa" id="ASIC005298-RA">
    <property type="protein sequence ID" value="ASIC005298-PA"/>
    <property type="gene ID" value="ASIC005298"/>
</dbReference>
<evidence type="ECO:0000313" key="3">
    <source>
        <dbReference type="Proteomes" id="UP000030765"/>
    </source>
</evidence>
<proteinExistence type="predicted"/>
<organism evidence="1">
    <name type="scientific">Anopheles sinensis</name>
    <name type="common">Mosquito</name>
    <dbReference type="NCBI Taxonomy" id="74873"/>
    <lineage>
        <taxon>Eukaryota</taxon>
        <taxon>Metazoa</taxon>
        <taxon>Ecdysozoa</taxon>
        <taxon>Arthropoda</taxon>
        <taxon>Hexapoda</taxon>
        <taxon>Insecta</taxon>
        <taxon>Pterygota</taxon>
        <taxon>Neoptera</taxon>
        <taxon>Endopterygota</taxon>
        <taxon>Diptera</taxon>
        <taxon>Nematocera</taxon>
        <taxon>Culicoidea</taxon>
        <taxon>Culicidae</taxon>
        <taxon>Anophelinae</taxon>
        <taxon>Anopheles</taxon>
    </lineage>
</organism>
<dbReference type="EMBL" id="KE524860">
    <property type="protein sequence ID" value="KFB38030.1"/>
    <property type="molecule type" value="Genomic_DNA"/>
</dbReference>
<gene>
    <name evidence="1" type="ORF">ZHAS_00005298</name>
</gene>
<evidence type="ECO:0000313" key="2">
    <source>
        <dbReference type="EnsemblMetazoa" id="ASIC005298-PA"/>
    </source>
</evidence>
<evidence type="ECO:0000313" key="1">
    <source>
        <dbReference type="EMBL" id="KFB38030.1"/>
    </source>
</evidence>
<name>A0A084VJ86_ANOSI</name>
<accession>A0A084VJ86</accession>
<reference evidence="1 3" key="1">
    <citation type="journal article" date="2014" name="BMC Genomics">
        <title>Genome sequence of Anopheles sinensis provides insight into genetics basis of mosquito competence for malaria parasites.</title>
        <authorList>
            <person name="Zhou D."/>
            <person name="Zhang D."/>
            <person name="Ding G."/>
            <person name="Shi L."/>
            <person name="Hou Q."/>
            <person name="Ye Y."/>
            <person name="Xu Y."/>
            <person name="Zhou H."/>
            <person name="Xiong C."/>
            <person name="Li S."/>
            <person name="Yu J."/>
            <person name="Hong S."/>
            <person name="Yu X."/>
            <person name="Zou P."/>
            <person name="Chen C."/>
            <person name="Chang X."/>
            <person name="Wang W."/>
            <person name="Lv Y."/>
            <person name="Sun Y."/>
            <person name="Ma L."/>
            <person name="Shen B."/>
            <person name="Zhu C."/>
        </authorList>
    </citation>
    <scope>NUCLEOTIDE SEQUENCE [LARGE SCALE GENOMIC DNA]</scope>
</reference>
<protein>
    <submittedName>
        <fullName evidence="1 2">Beta-ketoacyl-acyl-carrier-protein synthase II</fullName>
    </submittedName>
</protein>
<dbReference type="Proteomes" id="UP000030765">
    <property type="component" value="Unassembled WGS sequence"/>
</dbReference>